<dbReference type="Pfam" id="PF04235">
    <property type="entry name" value="DUF418"/>
    <property type="match status" value="1"/>
</dbReference>
<feature type="transmembrane region" description="Helical" evidence="2">
    <location>
        <begin position="345"/>
        <end position="365"/>
    </location>
</feature>
<evidence type="ECO:0000313" key="4">
    <source>
        <dbReference type="EMBL" id="EKX90123.1"/>
    </source>
</evidence>
<reference evidence="4 5" key="1">
    <citation type="submission" date="2012-05" db="EMBL/GenBank/DDBJ databases">
        <authorList>
            <person name="Weinstock G."/>
            <person name="Sodergren E."/>
            <person name="Lobos E.A."/>
            <person name="Fulton L."/>
            <person name="Fulton R."/>
            <person name="Courtney L."/>
            <person name="Fronick C."/>
            <person name="O'Laughlin M."/>
            <person name="Godfrey J."/>
            <person name="Wilson R.M."/>
            <person name="Miner T."/>
            <person name="Farmer C."/>
            <person name="Delehaunty K."/>
            <person name="Cordes M."/>
            <person name="Minx P."/>
            <person name="Tomlinson C."/>
            <person name="Chen J."/>
            <person name="Wollam A."/>
            <person name="Pepin K.H."/>
            <person name="Bhonagiri V."/>
            <person name="Zhang X."/>
            <person name="Suruliraj S."/>
            <person name="Warren W."/>
            <person name="Mitreva M."/>
            <person name="Mardis E.R."/>
            <person name="Wilson R.K."/>
        </authorList>
    </citation>
    <scope>NUCLEOTIDE SEQUENCE [LARGE SCALE GENOMIC DNA]</scope>
    <source>
        <strain evidence="4 5">F0235</strain>
    </source>
</reference>
<feature type="transmembrane region" description="Helical" evidence="2">
    <location>
        <begin position="227"/>
        <end position="247"/>
    </location>
</feature>
<protein>
    <recommendedName>
        <fullName evidence="3">DUF418 domain-containing protein</fullName>
    </recommendedName>
</protein>
<keyword evidence="5" id="KW-1185">Reference proteome</keyword>
<dbReference type="EMBL" id="AMEM01000018">
    <property type="protein sequence ID" value="EKX90123.1"/>
    <property type="molecule type" value="Genomic_DNA"/>
</dbReference>
<feature type="domain" description="DUF418" evidence="3">
    <location>
        <begin position="211"/>
        <end position="386"/>
    </location>
</feature>
<proteinExistence type="predicted"/>
<dbReference type="eggNOG" id="COG2311">
    <property type="taxonomic scope" value="Bacteria"/>
</dbReference>
<dbReference type="PANTHER" id="PTHR30590">
    <property type="entry name" value="INNER MEMBRANE PROTEIN"/>
    <property type="match status" value="1"/>
</dbReference>
<comment type="caution">
    <text evidence="4">The sequence shown here is derived from an EMBL/GenBank/DDBJ whole genome shotgun (WGS) entry which is preliminary data.</text>
</comment>
<feature type="transmembrane region" description="Helical" evidence="2">
    <location>
        <begin position="318"/>
        <end position="339"/>
    </location>
</feature>
<dbReference type="AlphaFoldDB" id="L1MFT2"/>
<feature type="transmembrane region" description="Helical" evidence="2">
    <location>
        <begin position="77"/>
        <end position="95"/>
    </location>
</feature>
<feature type="transmembrane region" description="Helical" evidence="2">
    <location>
        <begin position="125"/>
        <end position="148"/>
    </location>
</feature>
<dbReference type="Proteomes" id="UP000010445">
    <property type="component" value="Unassembled WGS sequence"/>
</dbReference>
<dbReference type="InterPro" id="IPR052529">
    <property type="entry name" value="Bact_Transport_Assoc"/>
</dbReference>
<dbReference type="InterPro" id="IPR007349">
    <property type="entry name" value="DUF418"/>
</dbReference>
<feature type="transmembrane region" description="Helical" evidence="2">
    <location>
        <begin position="184"/>
        <end position="207"/>
    </location>
</feature>
<dbReference type="STRING" id="1035195.HMPREF9997_01338"/>
<evidence type="ECO:0000259" key="3">
    <source>
        <dbReference type="Pfam" id="PF04235"/>
    </source>
</evidence>
<gene>
    <name evidence="4" type="ORF">HMPREF9997_01338</name>
</gene>
<feature type="transmembrane region" description="Helical" evidence="2">
    <location>
        <begin position="46"/>
        <end position="65"/>
    </location>
</feature>
<evidence type="ECO:0000256" key="2">
    <source>
        <dbReference type="SAM" id="Phobius"/>
    </source>
</evidence>
<keyword evidence="2" id="KW-1133">Transmembrane helix</keyword>
<keyword evidence="2" id="KW-0812">Transmembrane</keyword>
<keyword evidence="2" id="KW-0472">Membrane</keyword>
<sequence length="432" mass="46856">MANATTAWLPPRAPLPGASSGGILNNSIWDKVTIVLENMFVHVRGLPMFATLMGYGVGMIAMSLYRKQYPIGKARGVLARRYGFLALFGALHMVFIFFGDIMFLYGCVGILLGLMIGVSDKIMLWIAGGVAAFWVIFAVVGAMLVMIFSDSIANISNKNSQNSFFSQTQSGIANTYPEVLQTGALVLLSQVVVFFLVVAPLVPVMILGFVAARHNVLGRIEEFKKQLLIAAFVSGFIIIGIGMPLGFSDIGVFSNKVNSSFTLMNTMIGIYSGPGFVAMAALATLPLQRRINAGGQQGETPKIPLFVRMICALGKRSMTGYLLQSIVFFIITAPFILNYGHDRGAFFSTIIAIGVWLVTLFAAWIMELLGKPGPFEAVHRRLSYGKNGLYSQYPGGLIAPMQPLHVQPYAPHHDGPSTPAPRPGHFQPPVDR</sequence>
<feature type="transmembrane region" description="Helical" evidence="2">
    <location>
        <begin position="267"/>
        <end position="287"/>
    </location>
</feature>
<name>L1MFT2_9CORY</name>
<evidence type="ECO:0000313" key="5">
    <source>
        <dbReference type="Proteomes" id="UP000010445"/>
    </source>
</evidence>
<organism evidence="4 5">
    <name type="scientific">Corynebacterium durum F0235</name>
    <dbReference type="NCBI Taxonomy" id="1035195"/>
    <lineage>
        <taxon>Bacteria</taxon>
        <taxon>Bacillati</taxon>
        <taxon>Actinomycetota</taxon>
        <taxon>Actinomycetes</taxon>
        <taxon>Mycobacteriales</taxon>
        <taxon>Corynebacteriaceae</taxon>
        <taxon>Corynebacterium</taxon>
    </lineage>
</organism>
<dbReference type="PANTHER" id="PTHR30590:SF2">
    <property type="entry name" value="INNER MEMBRANE PROTEIN"/>
    <property type="match status" value="1"/>
</dbReference>
<feature type="transmembrane region" description="Helical" evidence="2">
    <location>
        <begin position="101"/>
        <end position="118"/>
    </location>
</feature>
<dbReference type="HOGENOM" id="CLU_039610_1_0_11"/>
<accession>L1MFT2</accession>
<evidence type="ECO:0000256" key="1">
    <source>
        <dbReference type="SAM" id="MobiDB-lite"/>
    </source>
</evidence>
<feature type="region of interest" description="Disordered" evidence="1">
    <location>
        <begin position="410"/>
        <end position="432"/>
    </location>
</feature>
<dbReference type="PATRIC" id="fig|1035195.3.peg.1200"/>